<gene>
    <name evidence="1" type="ORF">SC09_Contig25orf00773</name>
</gene>
<evidence type="ECO:0000313" key="1">
    <source>
        <dbReference type="EMBL" id="KIU10903.1"/>
    </source>
</evidence>
<proteinExistence type="predicted"/>
<accession>A0A0C3HZW2</accession>
<reference evidence="1 2" key="1">
    <citation type="submission" date="2014-12" db="EMBL/GenBank/DDBJ databases">
        <title>Comparative genome analysis of Bacillus coagulans HM-08, Clostridium butyricum HM-68, Bacillus subtilis HM-66 and Bacillus licheniformis BL-09.</title>
        <authorList>
            <person name="Zhang H."/>
        </authorList>
    </citation>
    <scope>NUCLEOTIDE SEQUENCE [LARGE SCALE GENOMIC DNA]</scope>
    <source>
        <strain evidence="1 2">HM-66</strain>
    </source>
</reference>
<protein>
    <submittedName>
        <fullName evidence="1">Uncharacterized protein</fullName>
    </submittedName>
</protein>
<dbReference type="AlphaFoldDB" id="A0A0C3HZW2"/>
<organism evidence="1 2">
    <name type="scientific">Bacillus subtilis</name>
    <dbReference type="NCBI Taxonomy" id="1423"/>
    <lineage>
        <taxon>Bacteria</taxon>
        <taxon>Bacillati</taxon>
        <taxon>Bacillota</taxon>
        <taxon>Bacilli</taxon>
        <taxon>Bacillales</taxon>
        <taxon>Bacillaceae</taxon>
        <taxon>Bacillus</taxon>
    </lineage>
</organism>
<comment type="caution">
    <text evidence="1">The sequence shown here is derived from an EMBL/GenBank/DDBJ whole genome shotgun (WGS) entry which is preliminary data.</text>
</comment>
<dbReference type="EMBL" id="JXBC01000004">
    <property type="protein sequence ID" value="KIU10903.1"/>
    <property type="molecule type" value="Genomic_DNA"/>
</dbReference>
<sequence length="55" mass="5945">MSYFIMFIDRPNPKNTQSLFSGARNKPKRCAKKAAASDDAAALYAIAVLPLKEGG</sequence>
<dbReference type="RefSeq" id="WP_186309292.1">
    <property type="nucleotide sequence ID" value="NZ_JAGFPI010000006.1"/>
</dbReference>
<evidence type="ECO:0000313" key="2">
    <source>
        <dbReference type="Proteomes" id="UP000032247"/>
    </source>
</evidence>
<dbReference type="Proteomes" id="UP000032247">
    <property type="component" value="Unassembled WGS sequence"/>
</dbReference>
<name>A0A0C3HZW2_BACIU</name>